<protein>
    <submittedName>
        <fullName evidence="1">Uncharacterized protein</fullName>
    </submittedName>
</protein>
<dbReference type="AlphaFoldDB" id="A0A382GM97"/>
<evidence type="ECO:0000313" key="1">
    <source>
        <dbReference type="EMBL" id="SVB75767.1"/>
    </source>
</evidence>
<reference evidence="1" key="1">
    <citation type="submission" date="2018-05" db="EMBL/GenBank/DDBJ databases">
        <authorList>
            <person name="Lanie J.A."/>
            <person name="Ng W.-L."/>
            <person name="Kazmierczak K.M."/>
            <person name="Andrzejewski T.M."/>
            <person name="Davidsen T.M."/>
            <person name="Wayne K.J."/>
            <person name="Tettelin H."/>
            <person name="Glass J.I."/>
            <person name="Rusch D."/>
            <person name="Podicherti R."/>
            <person name="Tsui H.-C.T."/>
            <person name="Winkler M.E."/>
        </authorList>
    </citation>
    <scope>NUCLEOTIDE SEQUENCE</scope>
</reference>
<gene>
    <name evidence="1" type="ORF">METZ01_LOCUS228621</name>
</gene>
<proteinExistence type="predicted"/>
<dbReference type="EMBL" id="UINC01056118">
    <property type="protein sequence ID" value="SVB75767.1"/>
    <property type="molecule type" value="Genomic_DNA"/>
</dbReference>
<accession>A0A382GM97</accession>
<name>A0A382GM97_9ZZZZ</name>
<sequence length="115" mass="12613">MLVELCPGYRHRYVGNNWASVHLFSCQMDHGARLGRSGLDQFPDNFLPSAGGPVGKCGMEVQQRILAAHLSANNQHVTGQHADVGFLAGQLVHYLLVELLTVLREPAPNPLVECR</sequence>
<organism evidence="1">
    <name type="scientific">marine metagenome</name>
    <dbReference type="NCBI Taxonomy" id="408172"/>
    <lineage>
        <taxon>unclassified sequences</taxon>
        <taxon>metagenomes</taxon>
        <taxon>ecological metagenomes</taxon>
    </lineage>
</organism>